<evidence type="ECO:0000313" key="4">
    <source>
        <dbReference type="Ensembl" id="ENSPNAP00000049259.1"/>
    </source>
</evidence>
<feature type="domain" description="Ig-like" evidence="3">
    <location>
        <begin position="148"/>
        <end position="233"/>
    </location>
</feature>
<feature type="domain" description="Ig-like" evidence="3">
    <location>
        <begin position="238"/>
        <end position="327"/>
    </location>
</feature>
<dbReference type="InterPro" id="IPR007110">
    <property type="entry name" value="Ig-like_dom"/>
</dbReference>
<name>A0AAR2JGC2_PYGNA</name>
<dbReference type="Proteomes" id="UP001501920">
    <property type="component" value="Chromosome 24"/>
</dbReference>
<accession>A0AAR2JGC2</accession>
<proteinExistence type="predicted"/>
<dbReference type="SMART" id="SM00409">
    <property type="entry name" value="IG"/>
    <property type="match status" value="3"/>
</dbReference>
<feature type="signal peptide" evidence="2">
    <location>
        <begin position="1"/>
        <end position="30"/>
    </location>
</feature>
<organism evidence="4 5">
    <name type="scientific">Pygocentrus nattereri</name>
    <name type="common">Red-bellied piranha</name>
    <dbReference type="NCBI Taxonomy" id="42514"/>
    <lineage>
        <taxon>Eukaryota</taxon>
        <taxon>Metazoa</taxon>
        <taxon>Chordata</taxon>
        <taxon>Craniata</taxon>
        <taxon>Vertebrata</taxon>
        <taxon>Euteleostomi</taxon>
        <taxon>Actinopterygii</taxon>
        <taxon>Neopterygii</taxon>
        <taxon>Teleostei</taxon>
        <taxon>Ostariophysi</taxon>
        <taxon>Characiformes</taxon>
        <taxon>Characoidei</taxon>
        <taxon>Pygocentrus</taxon>
    </lineage>
</organism>
<dbReference type="InterPro" id="IPR013783">
    <property type="entry name" value="Ig-like_fold"/>
</dbReference>
<sequence>MRCQDLDVMGRWWVLLCFVLRVLQWALTEAKEWSVTIPSEINVLTRSCVVIPCTFTHPPSHDPSHIIWYSYSGTKYPIVYSKRPQDVIEPFRGKTEFVGDVKSGNCSLKISHALPAMNEYQLYPWIDPDTVKHKFYHKTVKLKVQDAPRSVHVSAENSTTLLGESVTLECRSDANPSSSTFLWYLQRDGSVRTLTAREDSITVTDLLHGQNSFYCMAQNVLGMANSSSPFIITVEYKPSISPESSCVIQGHALRCWCKVRSLPSASVEWTVDGTDAHAALSHVEMFSVRQNHTLSGELLFNKTVQHRTVTCRAFNGHGQQEHALLIKAPPQNVSISQRPLRVLEGQSLTLSCSSHAFPEVLSYSWYQVYQDREVQLSEGSDRLHLQVVGRHMGPYRCSARNEIGQSRSPSTLVCVDFAPVISPASSCTLENEQVRCECVVESYPLAAVTWTAPGVQTNRMVSMELSGSLKSTLTGHMWNGHDHLITCHAANKYGQISLQLTHKGSSDTSTSSLAAAGCGAAALVLLIAAILYCTQRSRENISPLVEVELKGDEQEKGDTKYSRTMWF</sequence>
<protein>
    <recommendedName>
        <fullName evidence="3">Ig-like domain-containing protein</fullName>
    </recommendedName>
</protein>
<evidence type="ECO:0000256" key="2">
    <source>
        <dbReference type="SAM" id="SignalP"/>
    </source>
</evidence>
<dbReference type="Pfam" id="PF13927">
    <property type="entry name" value="Ig_3"/>
    <property type="match status" value="1"/>
</dbReference>
<dbReference type="PANTHER" id="PTHR46484:SF1">
    <property type="entry name" value="SCHWANN CELL MYELIN PROTEIN-RELATED"/>
    <property type="match status" value="1"/>
</dbReference>
<dbReference type="PROSITE" id="PS50835">
    <property type="entry name" value="IG_LIKE"/>
    <property type="match status" value="3"/>
</dbReference>
<keyword evidence="1" id="KW-1133">Transmembrane helix</keyword>
<keyword evidence="2" id="KW-0732">Signal</keyword>
<dbReference type="PANTHER" id="PTHR46484">
    <property type="entry name" value="SI:CH211-171H4.5-RELATED"/>
    <property type="match status" value="1"/>
</dbReference>
<evidence type="ECO:0000256" key="1">
    <source>
        <dbReference type="SAM" id="Phobius"/>
    </source>
</evidence>
<keyword evidence="5" id="KW-1185">Reference proteome</keyword>
<dbReference type="GeneTree" id="ENSGT01150000286924"/>
<evidence type="ECO:0000259" key="3">
    <source>
        <dbReference type="PROSITE" id="PS50835"/>
    </source>
</evidence>
<keyword evidence="1" id="KW-0472">Membrane</keyword>
<reference evidence="4 5" key="1">
    <citation type="submission" date="2020-10" db="EMBL/GenBank/DDBJ databases">
        <title>Pygocentrus nattereri (red-bellied piranha) genome, fPygNat1, primary haplotype.</title>
        <authorList>
            <person name="Myers G."/>
            <person name="Meyer A."/>
            <person name="Karagic N."/>
            <person name="Pippel M."/>
            <person name="Winkler S."/>
            <person name="Tracey A."/>
            <person name="Wood J."/>
            <person name="Formenti G."/>
            <person name="Howe K."/>
            <person name="Fedrigo O."/>
            <person name="Jarvis E.D."/>
        </authorList>
    </citation>
    <scope>NUCLEOTIDE SEQUENCE [LARGE SCALE GENOMIC DNA]</scope>
</reference>
<dbReference type="InterPro" id="IPR003599">
    <property type="entry name" value="Ig_sub"/>
</dbReference>
<feature type="transmembrane region" description="Helical" evidence="1">
    <location>
        <begin position="513"/>
        <end position="533"/>
    </location>
</feature>
<feature type="domain" description="Ig-like" evidence="3">
    <location>
        <begin position="330"/>
        <end position="413"/>
    </location>
</feature>
<evidence type="ECO:0000313" key="5">
    <source>
        <dbReference type="Proteomes" id="UP001501920"/>
    </source>
</evidence>
<dbReference type="InterPro" id="IPR036179">
    <property type="entry name" value="Ig-like_dom_sf"/>
</dbReference>
<dbReference type="Ensembl" id="ENSPNAT00000069643.1">
    <property type="protein sequence ID" value="ENSPNAP00000049259.1"/>
    <property type="gene ID" value="ENSPNAG00000024371.2"/>
</dbReference>
<reference evidence="4" key="3">
    <citation type="submission" date="2025-09" db="UniProtKB">
        <authorList>
            <consortium name="Ensembl"/>
        </authorList>
    </citation>
    <scope>IDENTIFICATION</scope>
</reference>
<dbReference type="Gene3D" id="2.60.40.10">
    <property type="entry name" value="Immunoglobulins"/>
    <property type="match status" value="5"/>
</dbReference>
<feature type="chain" id="PRO_5043950030" description="Ig-like domain-containing protein" evidence="2">
    <location>
        <begin position="31"/>
        <end position="567"/>
    </location>
</feature>
<keyword evidence="1" id="KW-0812">Transmembrane</keyword>
<dbReference type="AlphaFoldDB" id="A0AAR2JGC2"/>
<dbReference type="SUPFAM" id="SSF48726">
    <property type="entry name" value="Immunoglobulin"/>
    <property type="match status" value="5"/>
</dbReference>
<reference evidence="4" key="2">
    <citation type="submission" date="2025-08" db="UniProtKB">
        <authorList>
            <consortium name="Ensembl"/>
        </authorList>
    </citation>
    <scope>IDENTIFICATION</scope>
</reference>